<reference evidence="4 5" key="1">
    <citation type="submission" date="2022-05" db="EMBL/GenBank/DDBJ databases">
        <authorList>
            <consortium name="Genoscope - CEA"/>
            <person name="William W."/>
        </authorList>
    </citation>
    <scope>NUCLEOTIDE SEQUENCE [LARGE SCALE GENOMIC DNA]</scope>
</reference>
<proteinExistence type="predicted"/>
<dbReference type="PANTHER" id="PTHR24373:SF275">
    <property type="entry name" value="TIR DOMAIN-CONTAINING PROTEIN"/>
    <property type="match status" value="1"/>
</dbReference>
<dbReference type="Pfam" id="PF13855">
    <property type="entry name" value="LRR_8"/>
    <property type="match status" value="3"/>
</dbReference>
<dbReference type="InterPro" id="IPR032675">
    <property type="entry name" value="LRR_dom_sf"/>
</dbReference>
<evidence type="ECO:0000313" key="4">
    <source>
        <dbReference type="EMBL" id="CAH3155305.1"/>
    </source>
</evidence>
<sequence length="466" mass="53009">MQCSLVSRQNYQENFNARLSLMMRVVQSRMILFFWIAVSCQSTQCPQNCKCSPFCENVRVKCLERVVVKCNGTHKVPDRIPSNAVMLNLSGNSLESIQEDAFENLVLLKKIVLSKNHLRLIPPNTFRKLTSLTVVYLQRNLLQGGFYLPKTVTWLELQRNRLSYDDLQVILKELKQLVFLNLGFNNIGPVLTSDIFAGFYKVNSLSLSHCRLERIESGTFRAMQNLTSLDLSHNDLSEIQPGMLEGIGDKLSNFFAHDNNLRTIADGTFRRFGGFGTIVPSCFCIFFSRDLQENQIKDISAFVDDLSFNNLTVPDNLFLGGQEFIFSELILSFNNVSRISRQTFSNLSRLSTLSMINNYLKFIPRDAFADLRSLTSLFLHGNSIKSIDLNAFRGLNKLSSLTLFDNPLTYIPDGIFTDMTSKTKVGCDYFYGLFQTLCYCCAKLARLQLDCSTTLARLVARRLKRA</sequence>
<evidence type="ECO:0000256" key="3">
    <source>
        <dbReference type="ARBA" id="ARBA00022737"/>
    </source>
</evidence>
<dbReference type="PANTHER" id="PTHR24373">
    <property type="entry name" value="SLIT RELATED LEUCINE-RICH REPEAT NEURONAL PROTEIN"/>
    <property type="match status" value="1"/>
</dbReference>
<comment type="caution">
    <text evidence="4">The sequence shown here is derived from an EMBL/GenBank/DDBJ whole genome shotgun (WGS) entry which is preliminary data.</text>
</comment>
<dbReference type="SUPFAM" id="SSF52058">
    <property type="entry name" value="L domain-like"/>
    <property type="match status" value="1"/>
</dbReference>
<dbReference type="Proteomes" id="UP001159405">
    <property type="component" value="Unassembled WGS sequence"/>
</dbReference>
<name>A0ABN8Q1H7_9CNID</name>
<organism evidence="4 5">
    <name type="scientific">Porites lobata</name>
    <dbReference type="NCBI Taxonomy" id="104759"/>
    <lineage>
        <taxon>Eukaryota</taxon>
        <taxon>Metazoa</taxon>
        <taxon>Cnidaria</taxon>
        <taxon>Anthozoa</taxon>
        <taxon>Hexacorallia</taxon>
        <taxon>Scleractinia</taxon>
        <taxon>Fungiina</taxon>
        <taxon>Poritidae</taxon>
        <taxon>Porites</taxon>
    </lineage>
</organism>
<keyword evidence="5" id="KW-1185">Reference proteome</keyword>
<dbReference type="InterPro" id="IPR050328">
    <property type="entry name" value="Dev_Immune_Receptor"/>
</dbReference>
<keyword evidence="1" id="KW-0433">Leucine-rich repeat</keyword>
<dbReference type="Gene3D" id="3.80.10.10">
    <property type="entry name" value="Ribonuclease Inhibitor"/>
    <property type="match status" value="3"/>
</dbReference>
<dbReference type="PROSITE" id="PS51450">
    <property type="entry name" value="LRR"/>
    <property type="match status" value="1"/>
</dbReference>
<dbReference type="EMBL" id="CALNXK010000101">
    <property type="protein sequence ID" value="CAH3155305.1"/>
    <property type="molecule type" value="Genomic_DNA"/>
</dbReference>
<dbReference type="SMART" id="SM00369">
    <property type="entry name" value="LRR_TYP"/>
    <property type="match status" value="10"/>
</dbReference>
<protein>
    <submittedName>
        <fullName evidence="4">Uncharacterized protein</fullName>
    </submittedName>
</protein>
<accession>A0ABN8Q1H7</accession>
<keyword evidence="2" id="KW-0732">Signal</keyword>
<evidence type="ECO:0000256" key="1">
    <source>
        <dbReference type="ARBA" id="ARBA00022614"/>
    </source>
</evidence>
<evidence type="ECO:0000256" key="2">
    <source>
        <dbReference type="ARBA" id="ARBA00022729"/>
    </source>
</evidence>
<keyword evidence="3" id="KW-0677">Repeat</keyword>
<gene>
    <name evidence="4" type="ORF">PLOB_00001462</name>
</gene>
<dbReference type="InterPro" id="IPR003591">
    <property type="entry name" value="Leu-rich_rpt_typical-subtyp"/>
</dbReference>
<evidence type="ECO:0000313" key="5">
    <source>
        <dbReference type="Proteomes" id="UP001159405"/>
    </source>
</evidence>
<dbReference type="InterPro" id="IPR001611">
    <property type="entry name" value="Leu-rich_rpt"/>
</dbReference>